<reference key="1">
    <citation type="submission" date="2007-01" db="EMBL/GenBank/DDBJ databases">
        <title>The Genome Sequence of Puccinia graminis f. sp. tritici Strain CRL 75-36-700-3.</title>
        <authorList>
            <consortium name="The Broad Institute Genome Sequencing Platform"/>
            <person name="Birren B."/>
            <person name="Lander E."/>
            <person name="Galagan J."/>
            <person name="Nusbaum C."/>
            <person name="Devon K."/>
            <person name="Cuomo C."/>
            <person name="Jaffe D."/>
            <person name="Butler J."/>
            <person name="Alvarez P."/>
            <person name="Gnerre S."/>
            <person name="Grabherr M."/>
            <person name="Mauceli E."/>
            <person name="Brockman W."/>
            <person name="Young S."/>
            <person name="LaButti K."/>
            <person name="Sykes S."/>
            <person name="DeCaprio D."/>
            <person name="Crawford M."/>
            <person name="Koehrsen M."/>
            <person name="Engels R."/>
            <person name="Montgomery P."/>
            <person name="Pearson M."/>
            <person name="Howarth C."/>
            <person name="Larson L."/>
            <person name="White J."/>
            <person name="Zeng Q."/>
            <person name="Kodira C."/>
            <person name="Yandava C."/>
            <person name="Alvarado L."/>
            <person name="O'Leary S."/>
            <person name="Szabo L."/>
            <person name="Dean R."/>
            <person name="Schein J."/>
        </authorList>
    </citation>
    <scope>NUCLEOTIDE SEQUENCE</scope>
    <source>
        <strain>CRL 75-36-700-3</strain>
    </source>
</reference>
<dbReference type="RefSeq" id="XP_003325812.1">
    <property type="nucleotide sequence ID" value="XM_003325764.1"/>
</dbReference>
<name>E3KAG3_PUCGT</name>
<feature type="region of interest" description="Disordered" evidence="1">
    <location>
        <begin position="194"/>
        <end position="225"/>
    </location>
</feature>
<feature type="compositionally biased region" description="Polar residues" evidence="1">
    <location>
        <begin position="161"/>
        <end position="171"/>
    </location>
</feature>
<dbReference type="OrthoDB" id="10484601at2759"/>
<reference evidence="3" key="2">
    <citation type="journal article" date="2011" name="Proc. Natl. Acad. Sci. U.S.A.">
        <title>Obligate biotrophy features unraveled by the genomic analysis of rust fungi.</title>
        <authorList>
            <person name="Duplessis S."/>
            <person name="Cuomo C.A."/>
            <person name="Lin Y.-C."/>
            <person name="Aerts A."/>
            <person name="Tisserant E."/>
            <person name="Veneault-Fourrey C."/>
            <person name="Joly D.L."/>
            <person name="Hacquard S."/>
            <person name="Amselem J."/>
            <person name="Cantarel B.L."/>
            <person name="Chiu R."/>
            <person name="Coutinho P.M."/>
            <person name="Feau N."/>
            <person name="Field M."/>
            <person name="Frey P."/>
            <person name="Gelhaye E."/>
            <person name="Goldberg J."/>
            <person name="Grabherr M.G."/>
            <person name="Kodira C.D."/>
            <person name="Kohler A."/>
            <person name="Kuees U."/>
            <person name="Lindquist E.A."/>
            <person name="Lucas S.M."/>
            <person name="Mago R."/>
            <person name="Mauceli E."/>
            <person name="Morin E."/>
            <person name="Murat C."/>
            <person name="Pangilinan J.L."/>
            <person name="Park R."/>
            <person name="Pearson M."/>
            <person name="Quesneville H."/>
            <person name="Rouhier N."/>
            <person name="Sakthikumar S."/>
            <person name="Salamov A.A."/>
            <person name="Schmutz J."/>
            <person name="Selles B."/>
            <person name="Shapiro H."/>
            <person name="Tanguay P."/>
            <person name="Tuskan G.A."/>
            <person name="Henrissat B."/>
            <person name="Van de Peer Y."/>
            <person name="Rouze P."/>
            <person name="Ellis J.G."/>
            <person name="Dodds P.N."/>
            <person name="Schein J.E."/>
            <person name="Zhong S."/>
            <person name="Hamelin R.C."/>
            <person name="Grigoriev I.V."/>
            <person name="Szabo L.J."/>
            <person name="Martin F."/>
        </authorList>
    </citation>
    <scope>NUCLEOTIDE SEQUENCE [LARGE SCALE GENOMIC DNA]</scope>
    <source>
        <strain evidence="3">CRL 75-36-700-3 / race SCCL</strain>
    </source>
</reference>
<sequence length="269" mass="29610">MCFTVLEWKDLAGEASTRKTSIYHPLKSDPSGVVVGFEFVGGEGRPVRRVFSAAGWPSMMLHIFMCNSPELMVGTRRSDLGFSIRAASIEPWAGLGSGGWAQSAFALYDVLGYVQTHESAGDVMPVRVMDKRSSWDEGRNNEHVKVSTLVQTATRPELRSASFTKIENPETSGGEREAKKHPYFWEENARSVFLPSKTNPSPGSSHSRPAQDGCASGRSPSLLQSPAISGSAQITLKDGLKTQRIIADSYLFVRYRRSIKATYPSFQKK</sequence>
<proteinExistence type="predicted"/>
<organism evidence="2 3">
    <name type="scientific">Puccinia graminis f. sp. tritici (strain CRL 75-36-700-3 / race SCCL)</name>
    <name type="common">Black stem rust fungus</name>
    <dbReference type="NCBI Taxonomy" id="418459"/>
    <lineage>
        <taxon>Eukaryota</taxon>
        <taxon>Fungi</taxon>
        <taxon>Dikarya</taxon>
        <taxon>Basidiomycota</taxon>
        <taxon>Pucciniomycotina</taxon>
        <taxon>Pucciniomycetes</taxon>
        <taxon>Pucciniales</taxon>
        <taxon>Pucciniaceae</taxon>
        <taxon>Puccinia</taxon>
    </lineage>
</organism>
<feature type="region of interest" description="Disordered" evidence="1">
    <location>
        <begin position="158"/>
        <end position="181"/>
    </location>
</feature>
<dbReference type="InParanoid" id="E3KAG3"/>
<dbReference type="KEGG" id="pgr:PGTG_07014"/>
<gene>
    <name evidence="2" type="ORF">PGTG_07014</name>
</gene>
<dbReference type="AlphaFoldDB" id="E3KAG3"/>
<evidence type="ECO:0000313" key="2">
    <source>
        <dbReference type="EMBL" id="EFP81393.1"/>
    </source>
</evidence>
<protein>
    <submittedName>
        <fullName evidence="2">Uncharacterized protein</fullName>
    </submittedName>
</protein>
<dbReference type="GeneID" id="10537047"/>
<evidence type="ECO:0000313" key="3">
    <source>
        <dbReference type="Proteomes" id="UP000008783"/>
    </source>
</evidence>
<dbReference type="HOGENOM" id="CLU_1034920_0_0_1"/>
<dbReference type="Proteomes" id="UP000008783">
    <property type="component" value="Unassembled WGS sequence"/>
</dbReference>
<feature type="compositionally biased region" description="Polar residues" evidence="1">
    <location>
        <begin position="196"/>
        <end position="208"/>
    </location>
</feature>
<dbReference type="VEuPathDB" id="FungiDB:PGTG_07014"/>
<accession>E3KAG3</accession>
<evidence type="ECO:0000256" key="1">
    <source>
        <dbReference type="SAM" id="MobiDB-lite"/>
    </source>
</evidence>
<keyword evidence="3" id="KW-1185">Reference proteome</keyword>
<dbReference type="EMBL" id="DS178278">
    <property type="protein sequence ID" value="EFP81393.1"/>
    <property type="molecule type" value="Genomic_DNA"/>
</dbReference>